<proteinExistence type="inferred from homology"/>
<name>A0A6P7K8A6_9TELE</name>
<dbReference type="Gene3D" id="3.40.50.300">
    <property type="entry name" value="P-loop containing nucleotide triphosphate hydrolases"/>
    <property type="match status" value="2"/>
</dbReference>
<evidence type="ECO:0000313" key="5">
    <source>
        <dbReference type="Proteomes" id="UP000515145"/>
    </source>
</evidence>
<feature type="domain" description="AIG1-type G" evidence="4">
    <location>
        <begin position="237"/>
        <end position="434"/>
    </location>
</feature>
<evidence type="ECO:0000259" key="4">
    <source>
        <dbReference type="PROSITE" id="PS51720"/>
    </source>
</evidence>
<feature type="domain" description="AIG1-type G" evidence="4">
    <location>
        <begin position="4"/>
        <end position="205"/>
    </location>
</feature>
<dbReference type="RefSeq" id="XP_028285660.1">
    <property type="nucleotide sequence ID" value="XM_028429859.1"/>
</dbReference>
<gene>
    <name evidence="6" type="primary">LOC114451339</name>
</gene>
<dbReference type="InParanoid" id="A0A6P7K8A6"/>
<dbReference type="OrthoDB" id="9982588at2759"/>
<evidence type="ECO:0000256" key="3">
    <source>
        <dbReference type="ARBA" id="ARBA00023134"/>
    </source>
</evidence>
<evidence type="ECO:0000256" key="1">
    <source>
        <dbReference type="ARBA" id="ARBA00008535"/>
    </source>
</evidence>
<dbReference type="AlphaFoldDB" id="A0A6P7K8A6"/>
<dbReference type="FunFam" id="3.40.50.300:FF:001809">
    <property type="entry name" value="Si:ch1073-365p7.2"/>
    <property type="match status" value="2"/>
</dbReference>
<dbReference type="InterPro" id="IPR006703">
    <property type="entry name" value="G_AIG1"/>
</dbReference>
<keyword evidence="3" id="KW-0342">GTP-binding</keyword>
<comment type="similarity">
    <text evidence="1">Belongs to the TRAFAC class TrmE-Era-EngA-EngB-Septin-like GTPase superfamily. AIG1/Toc34/Toc159-like paraseptin GTPase family. IAN subfamily.</text>
</comment>
<dbReference type="PANTHER" id="PTHR10903">
    <property type="entry name" value="GTPASE, IMAP FAMILY MEMBER-RELATED"/>
    <property type="match status" value="1"/>
</dbReference>
<dbReference type="InterPro" id="IPR045058">
    <property type="entry name" value="GIMA/IAN/Toc"/>
</dbReference>
<dbReference type="Proteomes" id="UP000515145">
    <property type="component" value="Chromosome 19"/>
</dbReference>
<dbReference type="InterPro" id="IPR027417">
    <property type="entry name" value="P-loop_NTPase"/>
</dbReference>
<protein>
    <submittedName>
        <fullName evidence="6">GTPase IMAP family member 8-like</fullName>
    </submittedName>
</protein>
<keyword evidence="2" id="KW-0547">Nucleotide-binding</keyword>
<dbReference type="Pfam" id="PF04548">
    <property type="entry name" value="AIG1"/>
    <property type="match status" value="2"/>
</dbReference>
<dbReference type="GO" id="GO:0005525">
    <property type="term" value="F:GTP binding"/>
    <property type="evidence" value="ECO:0007669"/>
    <property type="project" value="UniProtKB-KW"/>
</dbReference>
<reference evidence="6" key="1">
    <citation type="submission" date="2025-08" db="UniProtKB">
        <authorList>
            <consortium name="RefSeq"/>
        </authorList>
    </citation>
    <scope>IDENTIFICATION</scope>
</reference>
<dbReference type="SUPFAM" id="SSF52540">
    <property type="entry name" value="P-loop containing nucleoside triphosphate hydrolases"/>
    <property type="match status" value="2"/>
</dbReference>
<organism evidence="5 6">
    <name type="scientific">Parambassis ranga</name>
    <name type="common">Indian glassy fish</name>
    <dbReference type="NCBI Taxonomy" id="210632"/>
    <lineage>
        <taxon>Eukaryota</taxon>
        <taxon>Metazoa</taxon>
        <taxon>Chordata</taxon>
        <taxon>Craniata</taxon>
        <taxon>Vertebrata</taxon>
        <taxon>Euteleostomi</taxon>
        <taxon>Actinopterygii</taxon>
        <taxon>Neopterygii</taxon>
        <taxon>Teleostei</taxon>
        <taxon>Neoteleostei</taxon>
        <taxon>Acanthomorphata</taxon>
        <taxon>Ovalentaria</taxon>
        <taxon>Ambassidae</taxon>
        <taxon>Parambassis</taxon>
    </lineage>
</organism>
<dbReference type="PANTHER" id="PTHR10903:SF107">
    <property type="entry name" value="GTPASE IMAP FAMILY MEMBER 4-LIKE-RELATED"/>
    <property type="match status" value="1"/>
</dbReference>
<accession>A0A6P7K8A6</accession>
<sequence length="595" mass="67814">MKKARELNVVLLGSKSSQKCHVGNIIFREQMFDSRDVRSDCERGEGEVCGRKVTMVRTPGWYRGYPLCDTPELFKTAVILSVTECPPPLHAFIMVINAEMTFKDKYKKATQEHMQHCFGEKVWAHTIVVFSHSGCLGHKTIEDYIKEEGGPLQWVLKACGNRYHTLCIDGTENSEKVKELFDKIDAMVAENSHYEPDMTLVQNAEAKWKEVEKKAEELRLLSQQQRQKLRGLLTDPMPSLRVLMVGWVFSGKSATGNHILSGDAFQSGERTVKALKKSGMVAGRQVVLVDTPGWWKFFPPSFNPSSLKSEIMRGVSLCSPSPNVILLIIPCATSFTVGQRRITESNMKLFGEEVWRHVIVLFTDADVLQTKTIEQYIVSEGEPLSWLIEKCGNRYHVLDIINKSEGPVTELLEKMDEMVAGNLFFNVSDHHETKDLQPVDRSDPLTEKDENTKKEITEQLILEWDRRNWEKRHIFKTDSSMKTLLTFKGVGKALSSDEDEGIKPDDDQSDCFGPEMMNEDQTGAEYQKLCMRLLEREWARREATMEEAGWTLFYSGTPAGERAMSEPDRDQVLQSRQKVSQWLKKLATSSDYSSE</sequence>
<keyword evidence="5" id="KW-1185">Reference proteome</keyword>
<evidence type="ECO:0000313" key="6">
    <source>
        <dbReference type="RefSeq" id="XP_028285660.1"/>
    </source>
</evidence>
<dbReference type="PROSITE" id="PS51720">
    <property type="entry name" value="G_AIG1"/>
    <property type="match status" value="2"/>
</dbReference>
<dbReference type="GeneID" id="114451339"/>
<evidence type="ECO:0000256" key="2">
    <source>
        <dbReference type="ARBA" id="ARBA00022741"/>
    </source>
</evidence>